<feature type="domain" description="DUF1659" evidence="1">
    <location>
        <begin position="2"/>
        <end position="73"/>
    </location>
</feature>
<dbReference type="EMBL" id="ADLT01000037">
    <property type="protein sequence ID" value="EHO62953.1"/>
    <property type="molecule type" value="Genomic_DNA"/>
</dbReference>
<dbReference type="OrthoDB" id="1954703at2"/>
<name>H1D0J4_9FIRM</name>
<dbReference type="InterPro" id="IPR012454">
    <property type="entry name" value="DUF1659"/>
</dbReference>
<proteinExistence type="predicted"/>
<evidence type="ECO:0000259" key="1">
    <source>
        <dbReference type="Pfam" id="PF07872"/>
    </source>
</evidence>
<protein>
    <recommendedName>
        <fullName evidence="1">DUF1659 domain-containing protein</fullName>
    </recommendedName>
</protein>
<dbReference type="Pfam" id="PF07872">
    <property type="entry name" value="DUF1659"/>
    <property type="match status" value="1"/>
</dbReference>
<evidence type="ECO:0000313" key="3">
    <source>
        <dbReference type="Proteomes" id="UP000003277"/>
    </source>
</evidence>
<dbReference type="AlphaFoldDB" id="H1D0J4"/>
<reference evidence="2 3" key="1">
    <citation type="submission" date="2011-11" db="EMBL/GenBank/DDBJ databases">
        <title>The Genome Sequence of Dialister succinatiphilus YIT 11850.</title>
        <authorList>
            <consortium name="The Broad Institute Genome Sequencing Platform"/>
            <person name="Earl A."/>
            <person name="Ward D."/>
            <person name="Feldgarden M."/>
            <person name="Gevers D."/>
            <person name="Morotomi M."/>
            <person name="Young S.K."/>
            <person name="Zeng Q."/>
            <person name="Gargeya S."/>
            <person name="Fitzgerald M."/>
            <person name="Haas B."/>
            <person name="Abouelleil A."/>
            <person name="Alvarado L."/>
            <person name="Arachchi H.M."/>
            <person name="Berlin A."/>
            <person name="Brown A."/>
            <person name="Chapman S.B."/>
            <person name="Dunbar C."/>
            <person name="Gearin G."/>
            <person name="Goldberg J."/>
            <person name="Griggs A."/>
            <person name="Gujja S."/>
            <person name="Heiman D."/>
            <person name="Howarth C."/>
            <person name="Lui A."/>
            <person name="MacDonald P.J.P."/>
            <person name="Montmayeur A."/>
            <person name="Murphy C."/>
            <person name="Neiman D."/>
            <person name="Pearson M."/>
            <person name="Priest M."/>
            <person name="Roberts A."/>
            <person name="Saif S."/>
            <person name="Shea T."/>
            <person name="Sisk P."/>
            <person name="Stolte C."/>
            <person name="Sykes S."/>
            <person name="Wortman J."/>
            <person name="Nusbaum C."/>
            <person name="Birren B."/>
        </authorList>
    </citation>
    <scope>NUCLEOTIDE SEQUENCE [LARGE SCALE GENOMIC DNA]</scope>
    <source>
        <strain evidence="2 3">YIT 11850</strain>
    </source>
</reference>
<sequence length="74" mass="7815">MAVKKEAYDVKVQIRFENGTNSYGKTAVKTMSLGQIKLGATDQELLDAGTALAGLSSMPLAGIRRIDTGDLVEG</sequence>
<dbReference type="STRING" id="742743.HMPREF9453_01132"/>
<evidence type="ECO:0000313" key="2">
    <source>
        <dbReference type="EMBL" id="EHO62953.1"/>
    </source>
</evidence>
<accession>H1D0J4</accession>
<organism evidence="2 3">
    <name type="scientific">Dialister succinatiphilus YIT 11850</name>
    <dbReference type="NCBI Taxonomy" id="742743"/>
    <lineage>
        <taxon>Bacteria</taxon>
        <taxon>Bacillati</taxon>
        <taxon>Bacillota</taxon>
        <taxon>Negativicutes</taxon>
        <taxon>Veillonellales</taxon>
        <taxon>Veillonellaceae</taxon>
        <taxon>Dialister</taxon>
    </lineage>
</organism>
<dbReference type="PATRIC" id="fig|742743.3.peg.1147"/>
<gene>
    <name evidence="2" type="ORF">HMPREF9453_01132</name>
</gene>
<keyword evidence="3" id="KW-1185">Reference proteome</keyword>
<dbReference type="eggNOG" id="ENOG5033AHG">
    <property type="taxonomic scope" value="Bacteria"/>
</dbReference>
<comment type="caution">
    <text evidence="2">The sequence shown here is derived from an EMBL/GenBank/DDBJ whole genome shotgun (WGS) entry which is preliminary data.</text>
</comment>
<dbReference type="RefSeq" id="WP_008859627.1">
    <property type="nucleotide sequence ID" value="NZ_JH591188.1"/>
</dbReference>
<dbReference type="Proteomes" id="UP000003277">
    <property type="component" value="Unassembled WGS sequence"/>
</dbReference>
<dbReference type="HOGENOM" id="CLU_196603_1_0_9"/>